<evidence type="ECO:0000313" key="3">
    <source>
        <dbReference type="Proteomes" id="UP000664991"/>
    </source>
</evidence>
<feature type="compositionally biased region" description="Polar residues" evidence="1">
    <location>
        <begin position="1"/>
        <end position="19"/>
    </location>
</feature>
<dbReference type="Proteomes" id="UP000664991">
    <property type="component" value="Chromosome 21"/>
</dbReference>
<dbReference type="EMBL" id="JAEMGP010000021">
    <property type="protein sequence ID" value="KAG5196698.1"/>
    <property type="molecule type" value="Genomic_DNA"/>
</dbReference>
<sequence>MYMRENSNASRSPRAQGTPQAPHPLVCRSWEDSKDDACKARSRAARRSFIQALPLARGGLRPGRTLALAVAAARLLLLPGPPSPSSGKTLVTAGPIPTDGKPSGEDALVWTAGHRVPQRASWFMDLCVDMFPELIELTRKELQVPKSTLGKASRVPIVTSASPRVSGVDELDLGASVQGGRAMRRGCHHKDLLRVFQTLPTFETTGAVTVRGSSIYQAPVTSQTTSQDVNVLAPRRQLSRAQEKTAGNFKRISSPQCDGSLALPLGAQTPHLKTDSPSLGVPEPSCFRIFAALFIQFLHSPLGDGRVARVISLETVASIRHHYLVSVCVHSVQ</sequence>
<feature type="region of interest" description="Disordered" evidence="1">
    <location>
        <begin position="1"/>
        <end position="25"/>
    </location>
</feature>
<gene>
    <name evidence="2" type="ORF">JEQ12_011384</name>
</gene>
<accession>A0A835ZUW7</accession>
<organism evidence="2 3">
    <name type="scientific">Ovis aries</name>
    <name type="common">Sheep</name>
    <dbReference type="NCBI Taxonomy" id="9940"/>
    <lineage>
        <taxon>Eukaryota</taxon>
        <taxon>Metazoa</taxon>
        <taxon>Chordata</taxon>
        <taxon>Craniata</taxon>
        <taxon>Vertebrata</taxon>
        <taxon>Euteleostomi</taxon>
        <taxon>Mammalia</taxon>
        <taxon>Eutheria</taxon>
        <taxon>Laurasiatheria</taxon>
        <taxon>Artiodactyla</taxon>
        <taxon>Ruminantia</taxon>
        <taxon>Pecora</taxon>
        <taxon>Bovidae</taxon>
        <taxon>Caprinae</taxon>
        <taxon>Ovis</taxon>
    </lineage>
</organism>
<comment type="caution">
    <text evidence="2">The sequence shown here is derived from an EMBL/GenBank/DDBJ whole genome shotgun (WGS) entry which is preliminary data.</text>
</comment>
<name>A0A835ZUW7_SHEEP</name>
<protein>
    <submittedName>
        <fullName evidence="2">Uncharacterized protein</fullName>
    </submittedName>
</protein>
<reference evidence="2 3" key="1">
    <citation type="submission" date="2020-12" db="EMBL/GenBank/DDBJ databases">
        <title>De novo assembly of Tibetan sheep genome.</title>
        <authorList>
            <person name="Li X."/>
        </authorList>
    </citation>
    <scope>NUCLEOTIDE SEQUENCE [LARGE SCALE GENOMIC DNA]</scope>
    <source>
        <tissue evidence="2">Heart</tissue>
    </source>
</reference>
<dbReference type="AlphaFoldDB" id="A0A835ZUW7"/>
<proteinExistence type="predicted"/>
<evidence type="ECO:0000256" key="1">
    <source>
        <dbReference type="SAM" id="MobiDB-lite"/>
    </source>
</evidence>
<evidence type="ECO:0000313" key="2">
    <source>
        <dbReference type="EMBL" id="KAG5196698.1"/>
    </source>
</evidence>